<dbReference type="InterPro" id="IPR011250">
    <property type="entry name" value="OMP/PagP_B-barrel"/>
</dbReference>
<proteinExistence type="predicted"/>
<keyword evidence="2" id="KW-0732">Signal</keyword>
<dbReference type="Proteomes" id="UP001168540">
    <property type="component" value="Unassembled WGS sequence"/>
</dbReference>
<name>A0ABT7XMN6_9NEIS</name>
<sequence>MKIRALLIAGLVTSGAAQAGTMTLGAGSDFVNFSRTPDGAGIGFTLDYLKHDHNGSAGGLGAEFALPLGPVTVAAGVKGTVLDADGGATAGLVGGRINVDAGYSVSLFGQAYYAPESFASGSVKSVSDVTAGVRWNPIPLLALEGGYRYYQVDRKDDSRSRTLADGPYLGLGLSF</sequence>
<evidence type="ECO:0000313" key="4">
    <source>
        <dbReference type="Proteomes" id="UP001168540"/>
    </source>
</evidence>
<keyword evidence="4" id="KW-1185">Reference proteome</keyword>
<comment type="caution">
    <text evidence="3">The sequence shown here is derived from an EMBL/GenBank/DDBJ whole genome shotgun (WGS) entry which is preliminary data.</text>
</comment>
<reference evidence="3" key="1">
    <citation type="submission" date="2023-06" db="EMBL/GenBank/DDBJ databases">
        <authorList>
            <person name="Zhang S."/>
        </authorList>
    </citation>
    <scope>NUCLEOTIDE SEQUENCE</scope>
    <source>
        <strain evidence="3">SG2303</strain>
    </source>
</reference>
<evidence type="ECO:0000256" key="1">
    <source>
        <dbReference type="ARBA" id="ARBA00004442"/>
    </source>
</evidence>
<dbReference type="InterPro" id="IPR009998">
    <property type="entry name" value="YfaZ"/>
</dbReference>
<feature type="chain" id="PRO_5046351845" evidence="2">
    <location>
        <begin position="20"/>
        <end position="175"/>
    </location>
</feature>
<organism evidence="3 4">
    <name type="scientific">Crenobacter oryzisoli</name>
    <dbReference type="NCBI Taxonomy" id="3056844"/>
    <lineage>
        <taxon>Bacteria</taxon>
        <taxon>Pseudomonadati</taxon>
        <taxon>Pseudomonadota</taxon>
        <taxon>Betaproteobacteria</taxon>
        <taxon>Neisseriales</taxon>
        <taxon>Neisseriaceae</taxon>
        <taxon>Crenobacter</taxon>
    </lineage>
</organism>
<comment type="subcellular location">
    <subcellularLocation>
        <location evidence="1">Cell outer membrane</location>
    </subcellularLocation>
</comment>
<feature type="signal peptide" evidence="2">
    <location>
        <begin position="1"/>
        <end position="19"/>
    </location>
</feature>
<dbReference type="SUPFAM" id="SSF56925">
    <property type="entry name" value="OMPA-like"/>
    <property type="match status" value="1"/>
</dbReference>
<protein>
    <submittedName>
        <fullName evidence="3">YfaZ family outer membrane protein</fullName>
    </submittedName>
</protein>
<evidence type="ECO:0000256" key="2">
    <source>
        <dbReference type="SAM" id="SignalP"/>
    </source>
</evidence>
<evidence type="ECO:0000313" key="3">
    <source>
        <dbReference type="EMBL" id="MDN0075058.1"/>
    </source>
</evidence>
<dbReference type="Pfam" id="PF07437">
    <property type="entry name" value="YfaZ"/>
    <property type="match status" value="1"/>
</dbReference>
<dbReference type="EMBL" id="JAUEDK010000012">
    <property type="protein sequence ID" value="MDN0075058.1"/>
    <property type="molecule type" value="Genomic_DNA"/>
</dbReference>
<dbReference type="RefSeq" id="WP_289829647.1">
    <property type="nucleotide sequence ID" value="NZ_JAUEDK010000012.1"/>
</dbReference>
<accession>A0ABT7XMN6</accession>
<gene>
    <name evidence="3" type="ORF">QU481_09125</name>
</gene>